<protein>
    <submittedName>
        <fullName evidence="1">Nucleoside 2-deoxyribosyltransferase</fullName>
    </submittedName>
</protein>
<dbReference type="GO" id="GO:0070694">
    <property type="term" value="F:5-hydroxymethyl-dUMP N-hydrolase activity"/>
    <property type="evidence" value="ECO:0007669"/>
    <property type="project" value="TreeGrafter"/>
</dbReference>
<accession>A0A923RR79</accession>
<keyword evidence="2" id="KW-1185">Reference proteome</keyword>
<sequence length="371" mass="42022">MYRYQHKMMEKEAIYIAGPECFYTYGYDALGAMKARAEAVGCSVTLPNSDPLDMENPDLQKRADSIFANLEKVMLDTTAIIADLEAYRGAEPDSGTVYEIGMAYAKGAKCYGYTRDKRSFATKNVNAFLNGKEAEDELGNKGMYLALPFAPSIIGSTKIIEGDFDDCLKMMVRDVEEEYKRKADRGYYVDYSKTRTVKKEDAPLIYLAGVGRYRDDAEDVFAKRKEICKKYGLNVVTPMDQAPGVEKIETDNPYTWASNIFDNYQQHVRNCDVIIADLNDYRGYEVNNDVGFECGMGFQLGKKLYGYMKDTSPLVERIPNFGAEGEFREQTGSNVENFNYPCNLMFSCSMKIFEGEFEKIIQQVAKDLEGK</sequence>
<evidence type="ECO:0000313" key="2">
    <source>
        <dbReference type="Proteomes" id="UP000652477"/>
    </source>
</evidence>
<dbReference type="InterPro" id="IPR007710">
    <property type="entry name" value="Nucleoside_deoxyribTrfase"/>
</dbReference>
<dbReference type="AlphaFoldDB" id="A0A923RR79"/>
<gene>
    <name evidence="1" type="ORF">H8S37_15470</name>
</gene>
<dbReference type="PANTHER" id="PTHR15364">
    <property type="entry name" value="2'-DEOXYNUCLEOSIDE 5'-PHOSPHATE N-HYDROLASE 1"/>
    <property type="match status" value="1"/>
</dbReference>
<dbReference type="Proteomes" id="UP000652477">
    <property type="component" value="Unassembled WGS sequence"/>
</dbReference>
<dbReference type="SUPFAM" id="SSF52309">
    <property type="entry name" value="N-(deoxy)ribosyltransferase-like"/>
    <property type="match status" value="2"/>
</dbReference>
<organism evidence="1 2">
    <name type="scientific">Mediterraneibacter hominis</name>
    <dbReference type="NCBI Taxonomy" id="2763054"/>
    <lineage>
        <taxon>Bacteria</taxon>
        <taxon>Bacillati</taxon>
        <taxon>Bacillota</taxon>
        <taxon>Clostridia</taxon>
        <taxon>Lachnospirales</taxon>
        <taxon>Lachnospiraceae</taxon>
        <taxon>Mediterraneibacter</taxon>
    </lineage>
</organism>
<proteinExistence type="predicted"/>
<dbReference type="RefSeq" id="WP_186876969.1">
    <property type="nucleotide sequence ID" value="NZ_JACOPF010000004.1"/>
</dbReference>
<dbReference type="GO" id="GO:0009159">
    <property type="term" value="P:deoxyribonucleoside monophosphate catabolic process"/>
    <property type="evidence" value="ECO:0007669"/>
    <property type="project" value="TreeGrafter"/>
</dbReference>
<dbReference type="PANTHER" id="PTHR15364:SF0">
    <property type="entry name" value="2'-DEOXYNUCLEOSIDE 5'-PHOSPHATE N-HYDROLASE 1"/>
    <property type="match status" value="1"/>
</dbReference>
<dbReference type="InterPro" id="IPR051239">
    <property type="entry name" value="2'-dNMP_N-hydrolase"/>
</dbReference>
<reference evidence="1" key="1">
    <citation type="submission" date="2020-08" db="EMBL/GenBank/DDBJ databases">
        <title>Genome public.</title>
        <authorList>
            <person name="Liu C."/>
            <person name="Sun Q."/>
        </authorList>
    </citation>
    <scope>NUCLEOTIDE SEQUENCE</scope>
    <source>
        <strain evidence="1">NSJ-55</strain>
    </source>
</reference>
<comment type="caution">
    <text evidence="1">The sequence shown here is derived from an EMBL/GenBank/DDBJ whole genome shotgun (WGS) entry which is preliminary data.</text>
</comment>
<evidence type="ECO:0000313" key="1">
    <source>
        <dbReference type="EMBL" id="MBC5690315.1"/>
    </source>
</evidence>
<dbReference type="Gene3D" id="3.40.50.450">
    <property type="match status" value="2"/>
</dbReference>
<dbReference type="EMBL" id="JACOPF010000004">
    <property type="protein sequence ID" value="MBC5690315.1"/>
    <property type="molecule type" value="Genomic_DNA"/>
</dbReference>
<name>A0A923RR79_9FIRM</name>
<dbReference type="Pfam" id="PF05014">
    <property type="entry name" value="Nuc_deoxyrib_tr"/>
    <property type="match status" value="2"/>
</dbReference>